<feature type="transmembrane region" description="Helical" evidence="2">
    <location>
        <begin position="241"/>
        <end position="268"/>
    </location>
</feature>
<keyword evidence="2" id="KW-0472">Membrane</keyword>
<feature type="transmembrane region" description="Helical" evidence="2">
    <location>
        <begin position="167"/>
        <end position="189"/>
    </location>
</feature>
<evidence type="ECO:0000313" key="3">
    <source>
        <dbReference type="EMBL" id="KAG0297590.1"/>
    </source>
</evidence>
<feature type="compositionally biased region" description="Polar residues" evidence="1">
    <location>
        <begin position="500"/>
        <end position="520"/>
    </location>
</feature>
<dbReference type="Gene3D" id="1.20.1070.10">
    <property type="entry name" value="Rhodopsin 7-helix transmembrane proteins"/>
    <property type="match status" value="1"/>
</dbReference>
<evidence type="ECO:0008006" key="5">
    <source>
        <dbReference type="Google" id="ProtNLM"/>
    </source>
</evidence>
<feature type="transmembrane region" description="Helical" evidence="2">
    <location>
        <begin position="90"/>
        <end position="109"/>
    </location>
</feature>
<keyword evidence="4" id="KW-1185">Reference proteome</keyword>
<feature type="transmembrane region" description="Helical" evidence="2">
    <location>
        <begin position="118"/>
        <end position="140"/>
    </location>
</feature>
<evidence type="ECO:0000313" key="4">
    <source>
        <dbReference type="Proteomes" id="UP001194696"/>
    </source>
</evidence>
<comment type="caution">
    <text evidence="3">The sequence shown here is derived from an EMBL/GenBank/DDBJ whole genome shotgun (WGS) entry which is preliminary data.</text>
</comment>
<protein>
    <recommendedName>
        <fullName evidence="5">G-protein coupled receptors family 2 profile 2 domain-containing protein</fullName>
    </recommendedName>
</protein>
<name>A0ABQ7KFD2_9FUNG</name>
<keyword evidence="2" id="KW-1133">Transmembrane helix</keyword>
<keyword evidence="2" id="KW-0812">Transmembrane</keyword>
<feature type="compositionally biased region" description="Pro residues" evidence="1">
    <location>
        <begin position="626"/>
        <end position="637"/>
    </location>
</feature>
<feature type="region of interest" description="Disordered" evidence="1">
    <location>
        <begin position="496"/>
        <end position="637"/>
    </location>
</feature>
<evidence type="ECO:0000256" key="2">
    <source>
        <dbReference type="SAM" id="Phobius"/>
    </source>
</evidence>
<gene>
    <name evidence="3" type="ORF">BGZ96_005693</name>
</gene>
<sequence>MPTVISPTSTSNYIIESEPPPSSHDRGFIAASSSFNVTSASLAACPPPMIPNIYSLSTLGCNGPCCLPCPVSFAFYEPHKLETVYTITSIFRVCSATSCLLLSICYLILSSRRKHPHLIVLVFAMLMVPWEALGTAWLFMKEELLCVNEYEIAEMMNSWYCGISGTLLLYLSLVILSLGSLLITNLHLLTVYRSSLIQDSLSRWMVVTFVLPLGLVIPTVVKNQVMNPGFGSICFVGSEMASTYFFLPLSIVVCMATLLHLGTIAFMIKAAIVTNSSSSTRNSHSQSSNGSNNNTMMTPRQCRLQTARDITHLLKQQWRPGLLALWLILIDVIYCLFYFIEAKKLLTVSPDSLWFQQWVACLADQVTESAKAGRLSLTSPTMDQFLAAGEVAQRACAPVAAPFVPSFIWAAITDLLPSMFGIAILIIFGSKLELWQDLRERLFGKRHPDNGKIMMGDMPQDNRSKVYNKSSAPTVLNKGGLTRVDNPYSSKTKLAPTARVSFQKTTTNNGGPMSKNQSSAALEPWNPSAWTTLSTDDDSLQPIPRASSPAPKVSDISSINAQRKFYNSEDLDAVPSSDLPSPTFSRTSDSTSSNRGSAAASSKPSHKSRSRDEYNPNLGLASRSLSPPPPRPNKNMS</sequence>
<dbReference type="EMBL" id="JAAAIM010000027">
    <property type="protein sequence ID" value="KAG0297590.1"/>
    <property type="molecule type" value="Genomic_DNA"/>
</dbReference>
<organism evidence="3 4">
    <name type="scientific">Linnemannia gamsii</name>
    <dbReference type="NCBI Taxonomy" id="64522"/>
    <lineage>
        <taxon>Eukaryota</taxon>
        <taxon>Fungi</taxon>
        <taxon>Fungi incertae sedis</taxon>
        <taxon>Mucoromycota</taxon>
        <taxon>Mortierellomycotina</taxon>
        <taxon>Mortierellomycetes</taxon>
        <taxon>Mortierellales</taxon>
        <taxon>Mortierellaceae</taxon>
        <taxon>Linnemannia</taxon>
    </lineage>
</organism>
<feature type="transmembrane region" description="Helical" evidence="2">
    <location>
        <begin position="322"/>
        <end position="340"/>
    </location>
</feature>
<evidence type="ECO:0000256" key="1">
    <source>
        <dbReference type="SAM" id="MobiDB-lite"/>
    </source>
</evidence>
<feature type="compositionally biased region" description="Low complexity" evidence="1">
    <location>
        <begin position="278"/>
        <end position="295"/>
    </location>
</feature>
<feature type="transmembrane region" description="Helical" evidence="2">
    <location>
        <begin position="201"/>
        <end position="221"/>
    </location>
</feature>
<feature type="compositionally biased region" description="Polar residues" evidence="1">
    <location>
        <begin position="578"/>
        <end position="596"/>
    </location>
</feature>
<feature type="region of interest" description="Disordered" evidence="1">
    <location>
        <begin position="278"/>
        <end position="297"/>
    </location>
</feature>
<dbReference type="InterPro" id="IPR053247">
    <property type="entry name" value="GPCR_GPR1/git3-like"/>
</dbReference>
<proteinExistence type="predicted"/>
<accession>A0ABQ7KFD2</accession>
<dbReference type="PANTHER" id="PTHR42058:SF1">
    <property type="entry name" value="G-PROTEIN COUPLED RECEPTORS FAMILY 2 PROFILE 2 DOMAIN-CONTAINING PROTEIN"/>
    <property type="match status" value="1"/>
</dbReference>
<reference evidence="3 4" key="1">
    <citation type="journal article" date="2020" name="Fungal Divers.">
        <title>Resolving the Mortierellaceae phylogeny through synthesis of multi-gene phylogenetics and phylogenomics.</title>
        <authorList>
            <person name="Vandepol N."/>
            <person name="Liber J."/>
            <person name="Desiro A."/>
            <person name="Na H."/>
            <person name="Kennedy M."/>
            <person name="Barry K."/>
            <person name="Grigoriev I.V."/>
            <person name="Miller A.N."/>
            <person name="O'Donnell K."/>
            <person name="Stajich J.E."/>
            <person name="Bonito G."/>
        </authorList>
    </citation>
    <scope>NUCLEOTIDE SEQUENCE [LARGE SCALE GENOMIC DNA]</scope>
    <source>
        <strain evidence="3 4">AD045</strain>
    </source>
</reference>
<dbReference type="Proteomes" id="UP001194696">
    <property type="component" value="Unassembled WGS sequence"/>
</dbReference>
<feature type="transmembrane region" description="Helical" evidence="2">
    <location>
        <begin position="407"/>
        <end position="429"/>
    </location>
</feature>
<dbReference type="PANTHER" id="PTHR42058">
    <property type="entry name" value="G_PROTEIN_RECEP_F2_4 DOMAIN-CONTAINING PROTEIN"/>
    <property type="match status" value="1"/>
</dbReference>